<dbReference type="InterPro" id="IPR000887">
    <property type="entry name" value="Aldlse_KDPG_KHG"/>
</dbReference>
<dbReference type="SUPFAM" id="SSF51569">
    <property type="entry name" value="Aldolase"/>
    <property type="match status" value="1"/>
</dbReference>
<evidence type="ECO:0000256" key="4">
    <source>
        <dbReference type="ARBA" id="ARBA00023239"/>
    </source>
</evidence>
<dbReference type="GO" id="GO:0016829">
    <property type="term" value="F:lyase activity"/>
    <property type="evidence" value="ECO:0007669"/>
    <property type="project" value="UniProtKB-KW"/>
</dbReference>
<organism evidence="6 7">
    <name type="scientific">Morus notabilis</name>
    <dbReference type="NCBI Taxonomy" id="981085"/>
    <lineage>
        <taxon>Eukaryota</taxon>
        <taxon>Viridiplantae</taxon>
        <taxon>Streptophyta</taxon>
        <taxon>Embryophyta</taxon>
        <taxon>Tracheophyta</taxon>
        <taxon>Spermatophyta</taxon>
        <taxon>Magnoliopsida</taxon>
        <taxon>eudicotyledons</taxon>
        <taxon>Gunneridae</taxon>
        <taxon>Pentapetalae</taxon>
        <taxon>rosids</taxon>
        <taxon>fabids</taxon>
        <taxon>Rosales</taxon>
        <taxon>Moraceae</taxon>
        <taxon>Moreae</taxon>
        <taxon>Morus</taxon>
    </lineage>
</organism>
<dbReference type="AlphaFoldDB" id="W9R8R4"/>
<dbReference type="PANTHER" id="PTHR30246">
    <property type="entry name" value="2-KETO-3-DEOXY-6-PHOSPHOGLUCONATE ALDOLASE"/>
    <property type="match status" value="1"/>
</dbReference>
<evidence type="ECO:0000313" key="7">
    <source>
        <dbReference type="Proteomes" id="UP000030645"/>
    </source>
</evidence>
<dbReference type="EMBL" id="KE344454">
    <property type="protein sequence ID" value="EXB62711.1"/>
    <property type="molecule type" value="Genomic_DNA"/>
</dbReference>
<evidence type="ECO:0000313" key="6">
    <source>
        <dbReference type="EMBL" id="EXB62711.1"/>
    </source>
</evidence>
<reference evidence="7" key="1">
    <citation type="submission" date="2013-01" db="EMBL/GenBank/DDBJ databases">
        <title>Draft Genome Sequence of a Mulberry Tree, Morus notabilis C.K. Schneid.</title>
        <authorList>
            <person name="He N."/>
            <person name="Zhao S."/>
        </authorList>
    </citation>
    <scope>NUCLEOTIDE SEQUENCE</scope>
</reference>
<dbReference type="eggNOG" id="ENOG502QVAJ">
    <property type="taxonomic scope" value="Eukaryota"/>
</dbReference>
<dbReference type="Pfam" id="PF01081">
    <property type="entry name" value="Aldolase"/>
    <property type="match status" value="1"/>
</dbReference>
<comment type="subunit">
    <text evidence="3">Homotrimer.</text>
</comment>
<dbReference type="Proteomes" id="UP000030645">
    <property type="component" value="Unassembled WGS sequence"/>
</dbReference>
<keyword evidence="4" id="KW-0456">Lyase</keyword>
<dbReference type="InterPro" id="IPR013785">
    <property type="entry name" value="Aldolase_TIM"/>
</dbReference>
<proteinExistence type="inferred from homology"/>
<gene>
    <name evidence="6" type="ORF">L484_024009</name>
</gene>
<evidence type="ECO:0000256" key="1">
    <source>
        <dbReference type="ARBA" id="ARBA00004761"/>
    </source>
</evidence>
<sequence>MVIPCPTLNKWPPPCLVLPRSSPLPPLSPPPRRTRSFFCCVSRRSTLARIQSSGVIACLRATSADLAMEAARAALIGGISVVLQQLVHDYPTTVLGVGTVLSVKDAKKAVGAGAKFLMSPAMVKDVMDGFQSGEVLYIPGAMTPTEILSAHDAGAKMVKVYPVSALGGVKYISAIKKPFPHISMVASQGITVDSIGEYIAKGASSVVLSDAIFNKEAMGEKNFEAIHKLASFAAMQGKEAVEGVALFVVADIAELRVKMELGKFIDY</sequence>
<protein>
    <submittedName>
        <fullName evidence="6">KHG/KDPG aldolase</fullName>
    </submittedName>
</protein>
<dbReference type="Gene3D" id="3.20.20.70">
    <property type="entry name" value="Aldolase class I"/>
    <property type="match status" value="1"/>
</dbReference>
<name>W9R8R4_9ROSA</name>
<comment type="similarity">
    <text evidence="2">Belongs to the KHG/KDPG aldolase family.</text>
</comment>
<keyword evidence="5" id="KW-0119">Carbohydrate metabolism</keyword>
<dbReference type="CDD" id="cd00452">
    <property type="entry name" value="KDPG_aldolase"/>
    <property type="match status" value="1"/>
</dbReference>
<comment type="pathway">
    <text evidence="1">Carbohydrate acid metabolism.</text>
</comment>
<evidence type="ECO:0000256" key="5">
    <source>
        <dbReference type="ARBA" id="ARBA00023277"/>
    </source>
</evidence>
<keyword evidence="7" id="KW-1185">Reference proteome</keyword>
<evidence type="ECO:0000256" key="2">
    <source>
        <dbReference type="ARBA" id="ARBA00006906"/>
    </source>
</evidence>
<accession>W9R8R4</accession>
<evidence type="ECO:0000256" key="3">
    <source>
        <dbReference type="ARBA" id="ARBA00011233"/>
    </source>
</evidence>
<dbReference type="PANTHER" id="PTHR30246:SF1">
    <property type="entry name" value="2-DEHYDRO-3-DEOXY-6-PHOSPHOGALACTONATE ALDOLASE-RELATED"/>
    <property type="match status" value="1"/>
</dbReference>